<organism evidence="1">
    <name type="scientific">Myoviridae sp. ctwwN25</name>
    <dbReference type="NCBI Taxonomy" id="2825209"/>
    <lineage>
        <taxon>Viruses</taxon>
        <taxon>Duplodnaviria</taxon>
        <taxon>Heunggongvirae</taxon>
        <taxon>Uroviricota</taxon>
        <taxon>Caudoviricetes</taxon>
    </lineage>
</organism>
<evidence type="ECO:0000313" key="1">
    <source>
        <dbReference type="EMBL" id="DAE08568.1"/>
    </source>
</evidence>
<name>A0A8S5PP74_9CAUD</name>
<protein>
    <submittedName>
        <fullName evidence="1">Iron only hydrogenase large subunit, C-terminal domain</fullName>
    </submittedName>
</protein>
<reference evidence="1" key="1">
    <citation type="journal article" date="2021" name="Proc. Natl. Acad. Sci. U.S.A.">
        <title>A Catalog of Tens of Thousands of Viruses from Human Metagenomes Reveals Hidden Associations with Chronic Diseases.</title>
        <authorList>
            <person name="Tisza M.J."/>
            <person name="Buck C.B."/>
        </authorList>
    </citation>
    <scope>NUCLEOTIDE SEQUENCE</scope>
    <source>
        <strain evidence="1">CtwwN25</strain>
    </source>
</reference>
<dbReference type="EMBL" id="BK015472">
    <property type="protein sequence ID" value="DAE08568.1"/>
    <property type="molecule type" value="Genomic_DNA"/>
</dbReference>
<accession>A0A8S5PP74</accession>
<proteinExistence type="predicted"/>
<sequence>MSKYLLYGTPPLQSDLYCRGGCLNHTRRLSAQRDYTPSSN</sequence>